<gene>
    <name evidence="2" type="ORF">B437_10345</name>
</gene>
<evidence type="ECO:0000259" key="1">
    <source>
        <dbReference type="Pfam" id="PF13304"/>
    </source>
</evidence>
<evidence type="ECO:0000313" key="3">
    <source>
        <dbReference type="Proteomes" id="UP000004829"/>
    </source>
</evidence>
<comment type="caution">
    <text evidence="2">The sequence shown here is derived from an EMBL/GenBank/DDBJ whole genome shotgun (WGS) entry which is preliminary data.</text>
</comment>
<sequence>MIKSIRIENYRGIKDLEIDNFKKYNFFIGDNGSKKTTILESVGIGLSLLNFEKILGSARNRKMKIKKENISSLFFNSDTNNTIKFILETTDSIKTETVISIDKTLSMFQDFSSSEINNDFSNYLYTIKKRIKEDKLKTNIYVKEDSQIIYKDSKMDKIPLSFQNFLEKYNLSIEISDNLKNSSDTIFQIDRIIKNRKKEELLKYLQIIDKDIKEIYINDEEIFVEKETLKEFIPISSIGDGMVLALDIITSLILVDDFRVILIDEIERGIYYKNYRKLSEIIIELCKDDENIQLFITTHSKEFLEVFNEVLSESEKNNFSLFSLRNKKEKLDFVHYTSEELKDTLETGWDPR</sequence>
<feature type="domain" description="ATPase AAA-type core" evidence="1">
    <location>
        <begin position="25"/>
        <end position="304"/>
    </location>
</feature>
<dbReference type="PANTHER" id="PTHR43581">
    <property type="entry name" value="ATP/GTP PHOSPHATASE"/>
    <property type="match status" value="1"/>
</dbReference>
<reference evidence="3" key="1">
    <citation type="journal article" date="2012" name="J. Bacteriol.">
        <title>Draft Genome Sequence of Fusobacterium nucleatum ChDC F128, Isolated from a Periodontitis Lesion.</title>
        <authorList>
            <person name="Park S.N."/>
            <person name="Kong S.W."/>
            <person name="Kim H.S."/>
            <person name="Park M.S."/>
            <person name="Lee J.W."/>
            <person name="Cho E."/>
            <person name="Lim Y.K."/>
            <person name="Choi M.H."/>
            <person name="Chang Y.H."/>
            <person name="Shin J.H."/>
            <person name="Park H.S."/>
            <person name="Choi S.H."/>
            <person name="Kook J.K."/>
        </authorList>
    </citation>
    <scope>NUCLEOTIDE SEQUENCE [LARGE SCALE GENOMIC DNA]</scope>
    <source>
        <strain evidence="3">ChDC F128</strain>
    </source>
</reference>
<dbReference type="RefSeq" id="WP_005919491.1">
    <property type="nucleotide sequence ID" value="NZ_ALVD01000010.1"/>
</dbReference>
<dbReference type="InterPro" id="IPR051396">
    <property type="entry name" value="Bact_Antivir_Def_Nuclease"/>
</dbReference>
<dbReference type="PANTHER" id="PTHR43581:SF4">
    <property type="entry name" value="ATP_GTP PHOSPHATASE"/>
    <property type="match status" value="1"/>
</dbReference>
<dbReference type="InterPro" id="IPR027417">
    <property type="entry name" value="P-loop_NTPase"/>
</dbReference>
<dbReference type="EMBL" id="ALVD01000010">
    <property type="protein sequence ID" value="EJU06838.1"/>
    <property type="molecule type" value="Genomic_DNA"/>
</dbReference>
<dbReference type="SUPFAM" id="SSF52540">
    <property type="entry name" value="P-loop containing nucleoside triphosphate hydrolases"/>
    <property type="match status" value="1"/>
</dbReference>
<dbReference type="Gene3D" id="3.40.50.300">
    <property type="entry name" value="P-loop containing nucleotide triphosphate hydrolases"/>
    <property type="match status" value="1"/>
</dbReference>
<evidence type="ECO:0000313" key="2">
    <source>
        <dbReference type="EMBL" id="EJU06838.1"/>
    </source>
</evidence>
<protein>
    <recommendedName>
        <fullName evidence="1">ATPase AAA-type core domain-containing protein</fullName>
    </recommendedName>
</protein>
<dbReference type="Proteomes" id="UP000004829">
    <property type="component" value="Unassembled WGS sequence"/>
</dbReference>
<proteinExistence type="predicted"/>
<organism evidence="2 3">
    <name type="scientific">Fusobacterium hwasookii ChDC F128</name>
    <dbReference type="NCBI Taxonomy" id="1216362"/>
    <lineage>
        <taxon>Bacteria</taxon>
        <taxon>Fusobacteriati</taxon>
        <taxon>Fusobacteriota</taxon>
        <taxon>Fusobacteriia</taxon>
        <taxon>Fusobacteriales</taxon>
        <taxon>Fusobacteriaceae</taxon>
        <taxon>Fusobacterium</taxon>
    </lineage>
</organism>
<keyword evidence="3" id="KW-1185">Reference proteome</keyword>
<accession>A0ABP2R278</accession>
<dbReference type="Pfam" id="PF13304">
    <property type="entry name" value="AAA_21"/>
    <property type="match status" value="1"/>
</dbReference>
<name>A0ABP2R278_9FUSO</name>
<dbReference type="InterPro" id="IPR003959">
    <property type="entry name" value="ATPase_AAA_core"/>
</dbReference>